<dbReference type="Proteomes" id="UP000217790">
    <property type="component" value="Unassembled WGS sequence"/>
</dbReference>
<evidence type="ECO:0000259" key="4">
    <source>
        <dbReference type="PROSITE" id="PS50837"/>
    </source>
</evidence>
<dbReference type="OrthoDB" id="2835889at2759"/>
<dbReference type="InterPro" id="IPR007111">
    <property type="entry name" value="NACHT_NTPase"/>
</dbReference>
<dbReference type="Pfam" id="PF00023">
    <property type="entry name" value="Ank"/>
    <property type="match status" value="1"/>
</dbReference>
<dbReference type="InterPro" id="IPR027417">
    <property type="entry name" value="P-loop_NTPase"/>
</dbReference>
<dbReference type="PROSITE" id="PS50837">
    <property type="entry name" value="NACHT"/>
    <property type="match status" value="1"/>
</dbReference>
<evidence type="ECO:0000256" key="2">
    <source>
        <dbReference type="PROSITE-ProRule" id="PRU00023"/>
    </source>
</evidence>
<keyword evidence="1" id="KW-0677">Repeat</keyword>
<dbReference type="InterPro" id="IPR056884">
    <property type="entry name" value="NPHP3-like_N"/>
</dbReference>
<keyword evidence="2" id="KW-0040">ANK repeat</keyword>
<evidence type="ECO:0000313" key="6">
    <source>
        <dbReference type="Proteomes" id="UP000217790"/>
    </source>
</evidence>
<keyword evidence="6" id="KW-1185">Reference proteome</keyword>
<dbReference type="SUPFAM" id="SSF48403">
    <property type="entry name" value="Ankyrin repeat"/>
    <property type="match status" value="1"/>
</dbReference>
<name>A0A2H3D0S9_ARMGA</name>
<reference evidence="6" key="1">
    <citation type="journal article" date="2017" name="Nat. Ecol. Evol.">
        <title>Genome expansion and lineage-specific genetic innovations in the forest pathogenic fungi Armillaria.</title>
        <authorList>
            <person name="Sipos G."/>
            <person name="Prasanna A.N."/>
            <person name="Walter M.C."/>
            <person name="O'Connor E."/>
            <person name="Balint B."/>
            <person name="Krizsan K."/>
            <person name="Kiss B."/>
            <person name="Hess J."/>
            <person name="Varga T."/>
            <person name="Slot J."/>
            <person name="Riley R."/>
            <person name="Boka B."/>
            <person name="Rigling D."/>
            <person name="Barry K."/>
            <person name="Lee J."/>
            <person name="Mihaltcheva S."/>
            <person name="LaButti K."/>
            <person name="Lipzen A."/>
            <person name="Waldron R."/>
            <person name="Moloney N.M."/>
            <person name="Sperisen C."/>
            <person name="Kredics L."/>
            <person name="Vagvoelgyi C."/>
            <person name="Patrignani A."/>
            <person name="Fitzpatrick D."/>
            <person name="Nagy I."/>
            <person name="Doyle S."/>
            <person name="Anderson J.B."/>
            <person name="Grigoriev I.V."/>
            <person name="Gueldener U."/>
            <person name="Muensterkoetter M."/>
            <person name="Nagy L.G."/>
        </authorList>
    </citation>
    <scope>NUCLEOTIDE SEQUENCE [LARGE SCALE GENOMIC DNA]</scope>
    <source>
        <strain evidence="6">Ar21-2</strain>
    </source>
</reference>
<evidence type="ECO:0000313" key="5">
    <source>
        <dbReference type="EMBL" id="PBK84378.1"/>
    </source>
</evidence>
<feature type="domain" description="NACHT" evidence="4">
    <location>
        <begin position="191"/>
        <end position="306"/>
    </location>
</feature>
<dbReference type="PROSITE" id="PS50297">
    <property type="entry name" value="ANK_REP_REGION"/>
    <property type="match status" value="1"/>
</dbReference>
<dbReference type="SMART" id="SM00248">
    <property type="entry name" value="ANK"/>
    <property type="match status" value="5"/>
</dbReference>
<feature type="coiled-coil region" evidence="3">
    <location>
        <begin position="34"/>
        <end position="61"/>
    </location>
</feature>
<gene>
    <name evidence="5" type="ORF">ARMGADRAFT_1000330</name>
</gene>
<dbReference type="Gene3D" id="1.25.40.20">
    <property type="entry name" value="Ankyrin repeat-containing domain"/>
    <property type="match status" value="2"/>
</dbReference>
<dbReference type="InParanoid" id="A0A2H3D0S9"/>
<dbReference type="EMBL" id="KZ293698">
    <property type="protein sequence ID" value="PBK84378.1"/>
    <property type="molecule type" value="Genomic_DNA"/>
</dbReference>
<protein>
    <recommendedName>
        <fullName evidence="4">NACHT domain-containing protein</fullName>
    </recommendedName>
</protein>
<evidence type="ECO:0000256" key="3">
    <source>
        <dbReference type="SAM" id="Coils"/>
    </source>
</evidence>
<dbReference type="SUPFAM" id="SSF52540">
    <property type="entry name" value="P-loop containing nucleoside triphosphate hydrolases"/>
    <property type="match status" value="1"/>
</dbReference>
<dbReference type="Gene3D" id="3.40.50.300">
    <property type="entry name" value="P-loop containing nucleotide triphosphate hydrolases"/>
    <property type="match status" value="1"/>
</dbReference>
<dbReference type="Pfam" id="PF12796">
    <property type="entry name" value="Ank_2"/>
    <property type="match status" value="1"/>
</dbReference>
<feature type="repeat" description="ANK" evidence="2">
    <location>
        <begin position="878"/>
        <end position="903"/>
    </location>
</feature>
<dbReference type="PANTHER" id="PTHR10039:SF16">
    <property type="entry name" value="GPI INOSITOL-DEACYLASE"/>
    <property type="match status" value="1"/>
</dbReference>
<proteinExistence type="predicted"/>
<dbReference type="InterPro" id="IPR002110">
    <property type="entry name" value="Ankyrin_rpt"/>
</dbReference>
<organism evidence="5 6">
    <name type="scientific">Armillaria gallica</name>
    <name type="common">Bulbous honey fungus</name>
    <name type="synonym">Armillaria bulbosa</name>
    <dbReference type="NCBI Taxonomy" id="47427"/>
    <lineage>
        <taxon>Eukaryota</taxon>
        <taxon>Fungi</taxon>
        <taxon>Dikarya</taxon>
        <taxon>Basidiomycota</taxon>
        <taxon>Agaricomycotina</taxon>
        <taxon>Agaricomycetes</taxon>
        <taxon>Agaricomycetidae</taxon>
        <taxon>Agaricales</taxon>
        <taxon>Marasmiineae</taxon>
        <taxon>Physalacriaceae</taxon>
        <taxon>Armillaria</taxon>
    </lineage>
</organism>
<dbReference type="Pfam" id="PF24883">
    <property type="entry name" value="NPHP3_N"/>
    <property type="match status" value="1"/>
</dbReference>
<keyword evidence="3" id="KW-0175">Coiled coil</keyword>
<evidence type="ECO:0000256" key="1">
    <source>
        <dbReference type="ARBA" id="ARBA00022737"/>
    </source>
</evidence>
<accession>A0A2H3D0S9</accession>
<sequence>MDPFSVITTIPDIIERCMQAYDIIKAIKNAPKSCSELMEELATANVRLNELQMHIEEVKDQENPQLDAALHKYKTTLESILNEFRGGKLACWTRIKWALSREKTVKELTSELRQNAAIFQPLLISISKRLHALQRNQNENVADKRIRNVIAWLKPLDPSTKQQLTSQLRQPQTCGWLPSHRQFTSWFSSGSFLWLNGTPGSGKTVLASFAIEYLKENMASEEIVLFVFVDFRDVRSTNLVAVMRTLLAQLLSGYNPKDFVKDFADLYKSMRDGTEPPSSFEYLTQLLKRASASWKRVFIVVDALDECALTKRRESIAEVRKLASAGSKFSIFVTSREEQDIVDVLNGIPTICLGNEMQSVNADIERFVKDKMNAPYLSLVRLDAPLRHHITSTLLEKSNGMFRLVDCQLDSLAKAKFKKNINNILRNLPDDLNSMYERILQGVEAEEKRAGADGKNIVSTVRRTLWWLVGSRRGLHLAELREAIMVEKERYSPNEDFELMSDEHLLDICSSLVHYDTETDLLVLSHFSVQEFILSGHLKDTKYAVYHAPSVSFLYRHITGLIMAYLQYADFHTGPCKNWDLLSERLNQHPLLVYIASYWDWHITRMDEATPDEQPSDKEVLDLLFDTSFLPIQRSLRQISYFGVDVDVAAHDASLCELDDASGFFGPRKCYGPPWLAVEAHCNYQLLKQSPPNTTSIAEENYMVYPLLLQGPTWLIQKIMKRRLGLIDRPLFAFGTPLMICVYANRVDMMEMLLKEGANANTCAPHYHCDHLIVPPIFLAVKAVGNAEMVKILLKYGSNTVFPGQQPDDGIPYTIIAAAEYGRPDVLKALIDYGDDVNTRSVYNGHTVLYAAVMAGSMDCIIVLANAGCRIAGSSRVEGRTPLQVALELQSSTIVRYLLSQGALPHECWYLSLDSIHWAMGEDWYPEMQTCLVQLESKQLVEANCSRKDVEEVAHILKLRFRLPILLTQKIFDFAEFWIAVSCERHEKVMIEQDSPDEPYVSTPPIGGRLENSVRRIVFRTSSHDQGWSSDGYTLGVYSGSFTWFEAEVDSARGVRRQILRNARADPRSRTHTRDQFSSSDTWMANIKSGDSISVYPKALYGGWVNYVESISVMVFTTCF</sequence>
<dbReference type="STRING" id="47427.A0A2H3D0S9"/>
<dbReference type="AlphaFoldDB" id="A0A2H3D0S9"/>
<dbReference type="PROSITE" id="PS50088">
    <property type="entry name" value="ANK_REPEAT"/>
    <property type="match status" value="1"/>
</dbReference>
<dbReference type="PANTHER" id="PTHR10039">
    <property type="entry name" value="AMELOGENIN"/>
    <property type="match status" value="1"/>
</dbReference>
<dbReference type="InterPro" id="IPR036770">
    <property type="entry name" value="Ankyrin_rpt-contain_sf"/>
</dbReference>